<reference evidence="3" key="1">
    <citation type="submission" date="2020-08" db="EMBL/GenBank/DDBJ databases">
        <authorList>
            <person name="Uke A."/>
            <person name="Chhe C."/>
            <person name="Baramee S."/>
            <person name="Kosugi A."/>
        </authorList>
    </citation>
    <scope>NUCLEOTIDE SEQUENCE</scope>
    <source>
        <strain evidence="3">DA-C8</strain>
    </source>
</reference>
<dbReference type="SUPFAM" id="SSF52540">
    <property type="entry name" value="P-loop containing nucleoside triphosphate hydrolases"/>
    <property type="match status" value="2"/>
</dbReference>
<feature type="region of interest" description="Disordered" evidence="2">
    <location>
        <begin position="1003"/>
        <end position="1026"/>
    </location>
</feature>
<keyword evidence="1" id="KW-0175">Coiled coil</keyword>
<accession>A0A916QD05</accession>
<feature type="coiled-coil region" evidence="1">
    <location>
        <begin position="436"/>
        <end position="490"/>
    </location>
</feature>
<dbReference type="PANTHER" id="PTHR18939">
    <property type="entry name" value="RIBOSOME BINDING PROTEIN-1"/>
    <property type="match status" value="1"/>
</dbReference>
<feature type="coiled-coil region" evidence="1">
    <location>
        <begin position="740"/>
        <end position="781"/>
    </location>
</feature>
<evidence type="ECO:0000313" key="3">
    <source>
        <dbReference type="EMBL" id="GFR37304.1"/>
    </source>
</evidence>
<feature type="region of interest" description="Disordered" evidence="2">
    <location>
        <begin position="581"/>
        <end position="601"/>
    </location>
</feature>
<evidence type="ECO:0000256" key="1">
    <source>
        <dbReference type="SAM" id="Coils"/>
    </source>
</evidence>
<dbReference type="InterPro" id="IPR040248">
    <property type="entry name" value="RRBP1"/>
</dbReference>
<feature type="coiled-coil region" evidence="1">
    <location>
        <begin position="237"/>
        <end position="264"/>
    </location>
</feature>
<dbReference type="Gene3D" id="3.40.50.300">
    <property type="entry name" value="P-loop containing nucleotide triphosphate hydrolases"/>
    <property type="match status" value="2"/>
</dbReference>
<feature type="coiled-coil region" evidence="1">
    <location>
        <begin position="948"/>
        <end position="982"/>
    </location>
</feature>
<dbReference type="RefSeq" id="WP_200965587.1">
    <property type="nucleotide sequence ID" value="NZ_BMAQ01000004.1"/>
</dbReference>
<reference evidence="3" key="2">
    <citation type="journal article" date="2021" name="Data Brief">
        <title>Draft genome sequence data of the facultative, thermophilic, xylanolytic bacterium Paenibacillus sp. strain DA-C8.</title>
        <authorList>
            <person name="Chhe C."/>
            <person name="Uke A."/>
            <person name="Baramee S."/>
            <person name="Ungkulpasvich U."/>
            <person name="Tachaapaikoon C."/>
            <person name="Pason P."/>
            <person name="Waeonukul R."/>
            <person name="Ratanakhanokchai K."/>
            <person name="Kosugi A."/>
        </authorList>
    </citation>
    <scope>NUCLEOTIDE SEQUENCE</scope>
    <source>
        <strain evidence="3">DA-C8</strain>
    </source>
</reference>
<comment type="caution">
    <text evidence="3">The sequence shown here is derived from an EMBL/GenBank/DDBJ whole genome shotgun (WGS) entry which is preliminary data.</text>
</comment>
<sequence>MKHNRWQLHRAGLLNFWYYDEEEFEFADGKLLLRGANGSGKSVTMQSLITVLLDGRKSPDRLDPFGSKARRMEDYLLGEKEVVDRDERTGYLYLEYKRKNSEQYITTGIGLRAKRHGNLDFWGFVITDNRRIGHHIKLYTTEINPETGQAEKIPLSRKQLENRLEQGGQVVTTQREYMALVNKHVFGFETLEAYDELMKLLIQLRSPKLSREFKPTVIYEILNDALPALTDDELRPLSDTIEHMDQTKQQLDQLIRDEKAVTRLCKQYDQYNEFVLSEKAGAYIAAYTRVEQLKATSDKILEYMTELSQRSEALTLEISQLKQEQKVLEQEYVQLESQDVFKRERELLQLKEQYARYRQELQQKEQLLAQKKKREREMVQQLQNLEREISECEKSMDERAELLDFDAAEAMFDAHAIARAEWLRSREEGYSFLVWKQDANQYMDRLEGTLRKLREQTRALERYKEYDNELAEVRRQLDMYAAEMEKWRTLFEEEREGLLTALHDWHSTNRCLKLSDEQLHETARRINRLIEDYTADQLLEPARQAYQWIQRDIAERIANLMQKIENLEIELLRKQSELNDWKEKKDPEPERHPDTEETRRRLTERGIPYVPFFAAVEFADHVDDADKERLEAALSAMGILDALIIPEKMQMQIHPENDRILRPQPKLFGHTLADWLEPATDEQCAVSGEDITNILMSITLTEDAEGAVSIDETGRYQIGLIRGHAPFQREARFIGRVARRRYRQQQIERLQEECAALLQEQQQVRTALHEEQARMQMLEEELRRFPSIKPVEDAYDLWKTAQRQVLVYEQEAGRKHEQVREAASRLQAIRAELVELTRHISLEIKEEVYEEAYRLMKTYISNLNTLELLSNNYSNLHKQYAQIEEHREEVQFDVDQLKGECRVLEDQLAACRSSMDVLDKLLQDMGVEEIRKRIEEVLRRLKVLPDQINDCTGQLASAQKELEHLQEQAAGLSREMALAEHLLKLWQQSYQEEERLRFLPGQGAEDHLAPSSQTADGEVGDASGYGSGDVYVEQETLLERARTWAERQMSDTDRERLTNQLTAAFYEAQRVLIEYRMMMDSSDIQTQPEGLNEVPDTYRILYEEWQQKSRRVYIYMEYEGKKVSPYYMKNQLEQDIERQKLYLQEKDRELFEEIIFNSVGRMIRARIGRAERWVEQINGLMAERDTSSGLKFSIRWKPKTAEREEEMDTEDLVKLLRTDARLLRDEDMQRITRHFRSKVNQAKELIEDNAYGETLHQVIRDMLDYRKWFSFTLYYRRQGESRKELTNHVFYTLSGGEKAMAMYIPLFCAAYSRYMEARDDAPYIISLDEAFAGVDENNIRDMFDLVEKLGFNYIMNSQALWGDYDTVSALSICELIRPKNAPYVTVVRYYWNGIERKPLQDAQLEAAAAMERMEQDMHIDGDGKD</sequence>
<dbReference type="Pfam" id="PF13558">
    <property type="entry name" value="SbcC_Walker_B"/>
    <property type="match status" value="1"/>
</dbReference>
<dbReference type="PANTHER" id="PTHR18939:SF4">
    <property type="entry name" value="RIBOSOME-BINDING PROTEIN 1"/>
    <property type="match status" value="1"/>
</dbReference>
<feature type="coiled-coil region" evidence="1">
    <location>
        <begin position="866"/>
        <end position="914"/>
    </location>
</feature>
<gene>
    <name evidence="3" type="ORF">PRECH8_06000</name>
</gene>
<dbReference type="InterPro" id="IPR013496">
    <property type="entry name" value="CHP02680"/>
</dbReference>
<keyword evidence="4" id="KW-1185">Reference proteome</keyword>
<proteinExistence type="predicted"/>
<organism evidence="3 4">
    <name type="scientific">Insulibacter thermoxylanivorax</name>
    <dbReference type="NCBI Taxonomy" id="2749268"/>
    <lineage>
        <taxon>Bacteria</taxon>
        <taxon>Bacillati</taxon>
        <taxon>Bacillota</taxon>
        <taxon>Bacilli</taxon>
        <taxon>Bacillales</taxon>
        <taxon>Paenibacillaceae</taxon>
        <taxon>Insulibacter</taxon>
    </lineage>
</organism>
<dbReference type="Gene3D" id="1.10.287.1490">
    <property type="match status" value="1"/>
</dbReference>
<dbReference type="Proteomes" id="UP000654993">
    <property type="component" value="Unassembled WGS sequence"/>
</dbReference>
<dbReference type="NCBIfam" id="TIGR02680">
    <property type="entry name" value="TIGR02680 family protein"/>
    <property type="match status" value="1"/>
</dbReference>
<name>A0A916QD05_9BACL</name>
<dbReference type="InterPro" id="IPR027417">
    <property type="entry name" value="P-loop_NTPase"/>
</dbReference>
<dbReference type="EMBL" id="BMAQ01000004">
    <property type="protein sequence ID" value="GFR37304.1"/>
    <property type="molecule type" value="Genomic_DNA"/>
</dbReference>
<evidence type="ECO:0000313" key="4">
    <source>
        <dbReference type="Proteomes" id="UP000654993"/>
    </source>
</evidence>
<evidence type="ECO:0000256" key="2">
    <source>
        <dbReference type="SAM" id="MobiDB-lite"/>
    </source>
</evidence>
<protein>
    <submittedName>
        <fullName evidence="3">TIGR02680 family protein</fullName>
    </submittedName>
</protein>
<feature type="coiled-coil region" evidence="1">
    <location>
        <begin position="304"/>
        <end position="402"/>
    </location>
</feature>